<dbReference type="EMBL" id="QDDL01000002">
    <property type="protein sequence ID" value="PVZ70556.1"/>
    <property type="molecule type" value="Genomic_DNA"/>
</dbReference>
<keyword evidence="2" id="KW-1185">Reference proteome</keyword>
<dbReference type="Gene3D" id="3.90.550.20">
    <property type="match status" value="1"/>
</dbReference>
<dbReference type="AlphaFoldDB" id="A0A2V1H4J2"/>
<dbReference type="InterPro" id="IPR007577">
    <property type="entry name" value="GlycoTrfase_DXD_sugar-bd_CS"/>
</dbReference>
<sequence>MSEIVAQKIMSLRSMLITELNNLGVRNMLPFKNFLPEPSNIEEWPDVVFCCALIVKITNQVFYETIVKHKLPLTCNARFLDSTELYIDTWSYNKDKAQKIKVIFSRITRLIINVLFPIESISRKPGVKVIHRIWVGKTPSQDILTSIAAANLKIQAFWPNSGSAKCYLWTDCHALLNNSRNTYNFEVRHINELLNISSLQKNDPRLFETTRSLVNLFIGRSFFAHAVDLLRLLALYKYGGLYLDFGFIFPHVWHGLSEIPFPYQNQGRETNQHIEAPMISGHWFEPSENDFLVTRAPVLQGSFHFDSSVFSENTADIGQTHYGITGLENGMLYSGKKESRDITFALKQICSQTAGFNDITKRYPLLLDKNHHFKNLHLLMDLEPLAHTLVNCGRLAKIHFKVSLNYNDIPYPTPSKFHTQEGRFYCVYFEVDKKSLFIVDFTSNAKNPYELKKHSSYYYPIFQVSKKLNSTWVFEKTDKKSREI</sequence>
<organism evidence="1 2">
    <name type="scientific">Pelagibaculum spongiae</name>
    <dbReference type="NCBI Taxonomy" id="2080658"/>
    <lineage>
        <taxon>Bacteria</taxon>
        <taxon>Pseudomonadati</taxon>
        <taxon>Pseudomonadota</taxon>
        <taxon>Gammaproteobacteria</taxon>
        <taxon>Oceanospirillales</taxon>
        <taxon>Pelagibaculum</taxon>
    </lineage>
</organism>
<protein>
    <submittedName>
        <fullName evidence="1">Uncharacterized protein</fullName>
    </submittedName>
</protein>
<comment type="caution">
    <text evidence="1">The sequence shown here is derived from an EMBL/GenBank/DDBJ whole genome shotgun (WGS) entry which is preliminary data.</text>
</comment>
<name>A0A2V1H4J2_9GAMM</name>
<dbReference type="Pfam" id="PF04488">
    <property type="entry name" value="Gly_transf_sug"/>
    <property type="match status" value="1"/>
</dbReference>
<accession>A0A2V1H4J2</accession>
<evidence type="ECO:0000313" key="1">
    <source>
        <dbReference type="EMBL" id="PVZ70556.1"/>
    </source>
</evidence>
<dbReference type="RefSeq" id="WP_116686628.1">
    <property type="nucleotide sequence ID" value="NZ_CAWNYD010000002.1"/>
</dbReference>
<reference evidence="1 2" key="1">
    <citation type="submission" date="2018-04" db="EMBL/GenBank/DDBJ databases">
        <title>Thalassorhabdus spongiae gen. nov., sp. nov., isolated from a marine sponge in South-West Iceland.</title>
        <authorList>
            <person name="Knobloch S."/>
            <person name="Daussin A."/>
            <person name="Johannsson R."/>
            <person name="Marteinsson V.T."/>
        </authorList>
    </citation>
    <scope>NUCLEOTIDE SEQUENCE [LARGE SCALE GENOMIC DNA]</scope>
    <source>
        <strain evidence="1 2">Hp12</strain>
    </source>
</reference>
<dbReference type="SUPFAM" id="SSF53448">
    <property type="entry name" value="Nucleotide-diphospho-sugar transferases"/>
    <property type="match status" value="1"/>
</dbReference>
<evidence type="ECO:0000313" key="2">
    <source>
        <dbReference type="Proteomes" id="UP000244906"/>
    </source>
</evidence>
<gene>
    <name evidence="1" type="ORF">DC094_08215</name>
</gene>
<proteinExistence type="predicted"/>
<dbReference type="Proteomes" id="UP000244906">
    <property type="component" value="Unassembled WGS sequence"/>
</dbReference>
<dbReference type="InterPro" id="IPR029044">
    <property type="entry name" value="Nucleotide-diphossugar_trans"/>
</dbReference>